<dbReference type="NCBIfam" id="TIGR00423">
    <property type="entry name" value="CofH family radical SAM protein"/>
    <property type="match status" value="1"/>
</dbReference>
<sequence length="397" mass="46148">MPAEDNLQILLNDTRLPADLKQVAQKVLDGERITFDEGVLLYEKGELAYLGVLANYIREKKHGDVTYFNRNFHIEPTNLCVYDCKFCSYSRLIKQRGEGWEYTMDEMLDMVKKYDNEPVTEVHIVGGVLPQYDVPFYAELFRRIKAHRPNLHVKALTPVEYHYIFKKAKIDYASGMKLMADAGLESMPGGGAEIFHPEIRDQIAKDKCTGEQWLQIHEEWHKLGKRSNATMLYGHIEKYWHRVDHMEQLRQLQDKTGGFQTFIPLKFRNGDNQMSNVPESTVIEDLRNYAIARIYLDNFDHIKAYWAMISRNTAQLSLNFGVDDIDGTLDDTTKIYSMAGAEEQHPAMSTKELVELIKQVGRHPIERDTLYNVITDYKDFEFAEESKPRFYKLPVVN</sequence>
<evidence type="ECO:0000256" key="2">
    <source>
        <dbReference type="ARBA" id="ARBA00022691"/>
    </source>
</evidence>
<keyword evidence="4 6" id="KW-0408">Iron</keyword>
<keyword evidence="2 6" id="KW-0949">S-adenosyl-L-methionine</keyword>
<dbReference type="AlphaFoldDB" id="A0A367GJF3"/>
<dbReference type="InterPro" id="IPR006638">
    <property type="entry name" value="Elp3/MiaA/NifB-like_rSAM"/>
</dbReference>
<dbReference type="GO" id="GO:0044689">
    <property type="term" value="F:7,8-didemethyl-8-hydroxy-5-deazariboflavin synthase activity"/>
    <property type="evidence" value="ECO:0007669"/>
    <property type="project" value="TreeGrafter"/>
</dbReference>
<evidence type="ECO:0000256" key="1">
    <source>
        <dbReference type="ARBA" id="ARBA00022485"/>
    </source>
</evidence>
<dbReference type="NCBIfam" id="TIGR03700">
    <property type="entry name" value="mena_SCO4494"/>
    <property type="match status" value="1"/>
</dbReference>
<dbReference type="Pfam" id="PF19288">
    <property type="entry name" value="CofH_C"/>
    <property type="match status" value="1"/>
</dbReference>
<feature type="binding site" evidence="8">
    <location>
        <position position="193"/>
    </location>
    <ligand>
        <name>S-adenosyl-L-methionine</name>
        <dbReference type="ChEBI" id="CHEBI:59789"/>
    </ligand>
</feature>
<organism evidence="10 11">
    <name type="scientific">Mucilaginibacter hurinus</name>
    <dbReference type="NCBI Taxonomy" id="2201324"/>
    <lineage>
        <taxon>Bacteria</taxon>
        <taxon>Pseudomonadati</taxon>
        <taxon>Bacteroidota</taxon>
        <taxon>Sphingobacteriia</taxon>
        <taxon>Sphingobacteriales</taxon>
        <taxon>Sphingobacteriaceae</taxon>
        <taxon>Mucilaginibacter</taxon>
    </lineage>
</organism>
<dbReference type="SFLD" id="SFLDF00343">
    <property type="entry name" value="aminofutalosine_synthase_(mqnE"/>
    <property type="match status" value="1"/>
</dbReference>
<gene>
    <name evidence="6" type="primary">mqnE</name>
    <name evidence="10" type="ORF">DJ568_16975</name>
</gene>
<dbReference type="EC" id="2.5.1.120" evidence="6"/>
<keyword evidence="1 6" id="KW-0004">4Fe-4S</keyword>
<dbReference type="Proteomes" id="UP000253209">
    <property type="component" value="Unassembled WGS sequence"/>
</dbReference>
<dbReference type="SFLD" id="SFLDS00029">
    <property type="entry name" value="Radical_SAM"/>
    <property type="match status" value="1"/>
</dbReference>
<dbReference type="PIRSF" id="PIRSF004762">
    <property type="entry name" value="CHP00423"/>
    <property type="match status" value="1"/>
</dbReference>
<keyword evidence="6" id="KW-0808">Transferase</keyword>
<dbReference type="InterPro" id="IPR058240">
    <property type="entry name" value="rSAM_sf"/>
</dbReference>
<comment type="similarity">
    <text evidence="6">Belongs to the radical SAM superfamily. MqnE family.</text>
</comment>
<feature type="binding site" evidence="6 7">
    <location>
        <position position="84"/>
    </location>
    <ligand>
        <name>[4Fe-4S] cluster</name>
        <dbReference type="ChEBI" id="CHEBI:49883"/>
        <note>4Fe-4S-S-AdoMet</note>
    </ligand>
</feature>
<feature type="binding site" evidence="8">
    <location>
        <position position="86"/>
    </location>
    <ligand>
        <name>S-adenosyl-L-methionine</name>
        <dbReference type="ChEBI" id="CHEBI:59789"/>
    </ligand>
</feature>
<comment type="function">
    <text evidence="6">Radical SAM enzyme that catalyzes the addition of the adenosyl radical to the double bond of 3-[(1-carboxyvinyl)oxy]benzoate, leading to aminodeoxyfutalosine (AFL), a key intermediate in the formation of menaquinone (MK, vitamin K2) from chorismate.</text>
</comment>
<dbReference type="RefSeq" id="WP_114006500.1">
    <property type="nucleotide sequence ID" value="NZ_QGDC01000013.1"/>
</dbReference>
<dbReference type="SFLD" id="SFLDG01389">
    <property type="entry name" value="menaquinone_synthsis_involved"/>
    <property type="match status" value="1"/>
</dbReference>
<dbReference type="UniPathway" id="UPA00079"/>
<feature type="binding site" evidence="6 7">
    <location>
        <position position="80"/>
    </location>
    <ligand>
        <name>[4Fe-4S] cluster</name>
        <dbReference type="ChEBI" id="CHEBI:49883"/>
        <note>4Fe-4S-S-AdoMet</note>
    </ligand>
</feature>
<evidence type="ECO:0000256" key="5">
    <source>
        <dbReference type="ARBA" id="ARBA00023014"/>
    </source>
</evidence>
<dbReference type="SMART" id="SM00729">
    <property type="entry name" value="Elp3"/>
    <property type="match status" value="1"/>
</dbReference>
<dbReference type="InterPro" id="IPR007197">
    <property type="entry name" value="rSAM"/>
</dbReference>
<dbReference type="InterPro" id="IPR045567">
    <property type="entry name" value="CofH/MnqC-like_C"/>
</dbReference>
<dbReference type="HAMAP" id="MF_00993">
    <property type="entry name" value="MqnE"/>
    <property type="match status" value="1"/>
</dbReference>
<dbReference type="InterPro" id="IPR022432">
    <property type="entry name" value="MqnE"/>
</dbReference>
<proteinExistence type="inferred from homology"/>
<dbReference type="OrthoDB" id="9802027at2"/>
<dbReference type="PROSITE" id="PS51918">
    <property type="entry name" value="RADICAL_SAM"/>
    <property type="match status" value="1"/>
</dbReference>
<protein>
    <recommendedName>
        <fullName evidence="6">Aminodeoxyfutalosine synthase</fullName>
        <shortName evidence="6">AFL synthase</shortName>
        <shortName evidence="6">Aminofutalosine synthase</shortName>
        <ecNumber evidence="6">2.5.1.120</ecNumber>
    </recommendedName>
    <alternativeName>
        <fullName evidence="6">Menaquinone biosynthetic enzyme MqnE</fullName>
    </alternativeName>
</protein>
<dbReference type="SFLD" id="SFLDG01064">
    <property type="entry name" value="F420__menaquinone_cofactor_bio"/>
    <property type="match status" value="1"/>
</dbReference>
<evidence type="ECO:0000313" key="10">
    <source>
        <dbReference type="EMBL" id="RCH53597.1"/>
    </source>
</evidence>
<comment type="pathway">
    <text evidence="6">Quinol/quinone metabolism; menaquinone biosynthesis.</text>
</comment>
<dbReference type="EMBL" id="QGDC01000013">
    <property type="protein sequence ID" value="RCH53597.1"/>
    <property type="molecule type" value="Genomic_DNA"/>
</dbReference>
<comment type="cofactor">
    <cofactor evidence="6 7">
        <name>[4Fe-4S] cluster</name>
        <dbReference type="ChEBI" id="CHEBI:49883"/>
    </cofactor>
    <text evidence="6 7">Binds 1 [4Fe-4S] cluster. The cluster is coordinated with 3 cysteines and an exchangeable S-adenosyl-L-methionine.</text>
</comment>
<evidence type="ECO:0000256" key="6">
    <source>
        <dbReference type="HAMAP-Rule" id="MF_00993"/>
    </source>
</evidence>
<comment type="caution">
    <text evidence="10">The sequence shown here is derived from an EMBL/GenBank/DDBJ whole genome shotgun (WGS) entry which is preliminary data.</text>
</comment>
<keyword evidence="6" id="KW-0474">Menaquinone biosynthesis</keyword>
<dbReference type="InterPro" id="IPR013785">
    <property type="entry name" value="Aldolase_TIM"/>
</dbReference>
<evidence type="ECO:0000313" key="11">
    <source>
        <dbReference type="Proteomes" id="UP000253209"/>
    </source>
</evidence>
<evidence type="ECO:0000256" key="8">
    <source>
        <dbReference type="PIRSR" id="PIRSR004762-2"/>
    </source>
</evidence>
<evidence type="ECO:0000256" key="7">
    <source>
        <dbReference type="PIRSR" id="PIRSR004762-1"/>
    </source>
</evidence>
<dbReference type="GO" id="GO:0009234">
    <property type="term" value="P:menaquinone biosynthetic process"/>
    <property type="evidence" value="ECO:0007669"/>
    <property type="project" value="UniProtKB-UniRule"/>
</dbReference>
<feature type="domain" description="Radical SAM core" evidence="9">
    <location>
        <begin position="66"/>
        <end position="300"/>
    </location>
</feature>
<dbReference type="GO" id="GO:0051539">
    <property type="term" value="F:4 iron, 4 sulfur cluster binding"/>
    <property type="evidence" value="ECO:0007669"/>
    <property type="project" value="UniProtKB-KW"/>
</dbReference>
<dbReference type="InterPro" id="IPR034405">
    <property type="entry name" value="F420"/>
</dbReference>
<evidence type="ECO:0000259" key="9">
    <source>
        <dbReference type="PROSITE" id="PS51918"/>
    </source>
</evidence>
<keyword evidence="11" id="KW-1185">Reference proteome</keyword>
<accession>A0A367GJF3</accession>
<reference evidence="10 11" key="1">
    <citation type="submission" date="2018-05" db="EMBL/GenBank/DDBJ databases">
        <title>Mucilaginibacter hurinus sp. nov., isolated from briquette warehouse soil.</title>
        <authorList>
            <person name="Choi L."/>
        </authorList>
    </citation>
    <scope>NUCLEOTIDE SEQUENCE [LARGE SCALE GENOMIC DNA]</scope>
    <source>
        <strain evidence="10 11">ZR32</strain>
    </source>
</reference>
<dbReference type="Gene3D" id="3.20.20.70">
    <property type="entry name" value="Aldolase class I"/>
    <property type="match status" value="1"/>
</dbReference>
<dbReference type="PANTHER" id="PTHR43076">
    <property type="entry name" value="FO SYNTHASE (COFH)"/>
    <property type="match status" value="1"/>
</dbReference>
<dbReference type="GO" id="GO:0102573">
    <property type="term" value="F:aminodeoxyfutalosine synthase activity"/>
    <property type="evidence" value="ECO:0007669"/>
    <property type="project" value="UniProtKB-EC"/>
</dbReference>
<dbReference type="SUPFAM" id="SSF102114">
    <property type="entry name" value="Radical SAM enzymes"/>
    <property type="match status" value="1"/>
</dbReference>
<name>A0A367GJF3_9SPHI</name>
<evidence type="ECO:0000256" key="4">
    <source>
        <dbReference type="ARBA" id="ARBA00023004"/>
    </source>
</evidence>
<dbReference type="GO" id="GO:0005506">
    <property type="term" value="F:iron ion binding"/>
    <property type="evidence" value="ECO:0007669"/>
    <property type="project" value="UniProtKB-UniRule"/>
</dbReference>
<dbReference type="InterPro" id="IPR020050">
    <property type="entry name" value="FO_synthase_su2"/>
</dbReference>
<keyword evidence="5 6" id="KW-0411">Iron-sulfur</keyword>
<evidence type="ECO:0000256" key="3">
    <source>
        <dbReference type="ARBA" id="ARBA00022723"/>
    </source>
</evidence>
<keyword evidence="3 6" id="KW-0479">Metal-binding</keyword>
<comment type="catalytic activity">
    <reaction evidence="6">
        <text>3-[(1-carboxyvinyl)-oxy]benzoate + S-adenosyl-L-methionine + H2O = 6-amino-6-deoxyfutalosine + hydrogencarbonate + L-methionine + H(+)</text>
        <dbReference type="Rhea" id="RHEA:33075"/>
        <dbReference type="ChEBI" id="CHEBI:15377"/>
        <dbReference type="ChEBI" id="CHEBI:15378"/>
        <dbReference type="ChEBI" id="CHEBI:17544"/>
        <dbReference type="ChEBI" id="CHEBI:57844"/>
        <dbReference type="ChEBI" id="CHEBI:59789"/>
        <dbReference type="ChEBI" id="CHEBI:64286"/>
        <dbReference type="ChEBI" id="CHEBI:76981"/>
        <dbReference type="EC" id="2.5.1.120"/>
    </reaction>
</comment>
<dbReference type="PANTHER" id="PTHR43076:SF7">
    <property type="entry name" value="AMINODEOXYFUTALOSINE SYNTHASE"/>
    <property type="match status" value="1"/>
</dbReference>
<dbReference type="CDD" id="cd01335">
    <property type="entry name" value="Radical_SAM"/>
    <property type="match status" value="1"/>
</dbReference>
<feature type="binding site" evidence="6 7">
    <location>
        <position position="87"/>
    </location>
    <ligand>
        <name>[4Fe-4S] cluster</name>
        <dbReference type="ChEBI" id="CHEBI:49883"/>
        <note>4Fe-4S-S-AdoMet</note>
    </ligand>
</feature>
<dbReference type="Pfam" id="PF04055">
    <property type="entry name" value="Radical_SAM"/>
    <property type="match status" value="1"/>
</dbReference>